<dbReference type="InterPro" id="IPR052657">
    <property type="entry name" value="PDP_family_Arabidopsis"/>
</dbReference>
<protein>
    <submittedName>
        <fullName evidence="2">Uncharacterized protein</fullName>
    </submittedName>
</protein>
<sequence length="824" mass="91856">MSCLSLVIYLSVNCDHFKSLTGIQNERNYFDIDIPEEPLEHGEDNGTSGSFSDQLMGKSEACVTNRRDLSLLWTFPEDFEPLPSVLIGDVSRLGLLEKDLTNSKKFVEQDPYIENVMQRSDMEATNVRNCCILNSVDYSEISKIGFCLNNDIILDNDLEEDQIQEGIDSEHGQVNRSSVFVSVIQTEPDIDRILPHENESDMGKLPTEGIATFSDHNNVVIPFDEASLSAPCSTKDGARSRAKNLSCETTTQSLHEMLKDAVVMDSDSIDDLEQVKSVSTCNVQNDWISSRCLNHKDMQPNDTFVSVCGRTDETKGPKTGKPQQETYDDATVLKSHRANYSEGVKIVSRSQRNPSGENLRQHLREMIQHLYCLALDPFYDRASNLSRVCRALLRFKAAVSQNIPNLGTMKASCEYNCRPDSNALVFEQVESVSTSNVQGNNISSHSGNHIGMQLNDAPVMDMVSGRSDETNGSQGGNHTPCTDDAADKDNDFEGVRNVSNDLHVRNISQYSNHEEMQPHVAVVISSDRTTGTNGVRSSSIAAPTPDTPVDIHLGKRKLDQPSDLSHKLQKINMQHASKSSYVSGLSIDTPGPEYCEPLIILHMKFPKNFDLPSKQELERKFMIFGPLDPLGTKVFFYTGSGQVVFQHQCHAEAAVLYAKKKGLFGEANVRIWLSQSVKSASEAKNTLKAEHYCYREKGFPASSFFLKESNNYVHRLHVNAVPNYKSCLKKPDSLRQKERRGPFNVRFLTASRISSIAGSVIRKKNLSGSSSSHRQEIGPDISQQMAFLLKECNELVCKIKCSLGLDTYFSLFAHSVEALRSKDE</sequence>
<keyword evidence="3" id="KW-1185">Reference proteome</keyword>
<dbReference type="PANTHER" id="PTHR10688">
    <property type="entry name" value="PWWP DOMAIN-CONTAINING PROTEIN"/>
    <property type="match status" value="1"/>
</dbReference>
<feature type="compositionally biased region" description="Polar residues" evidence="1">
    <location>
        <begin position="470"/>
        <end position="480"/>
    </location>
</feature>
<evidence type="ECO:0000313" key="2">
    <source>
        <dbReference type="EMBL" id="ERM98191.1"/>
    </source>
</evidence>
<reference evidence="3" key="1">
    <citation type="journal article" date="2013" name="Science">
        <title>The Amborella genome and the evolution of flowering plants.</title>
        <authorList>
            <consortium name="Amborella Genome Project"/>
        </authorList>
    </citation>
    <scope>NUCLEOTIDE SEQUENCE [LARGE SCALE GENOMIC DNA]</scope>
</reference>
<dbReference type="AlphaFoldDB" id="W1NP58"/>
<gene>
    <name evidence="2" type="ORF">AMTR_s00095p00129960</name>
</gene>
<dbReference type="HOGENOM" id="CLU_343674_0_0_1"/>
<dbReference type="eggNOG" id="ENOG502S383">
    <property type="taxonomic scope" value="Eukaryota"/>
</dbReference>
<proteinExistence type="predicted"/>
<name>W1NP58_AMBTC</name>
<evidence type="ECO:0000256" key="1">
    <source>
        <dbReference type="SAM" id="MobiDB-lite"/>
    </source>
</evidence>
<organism evidence="2 3">
    <name type="scientific">Amborella trichopoda</name>
    <dbReference type="NCBI Taxonomy" id="13333"/>
    <lineage>
        <taxon>Eukaryota</taxon>
        <taxon>Viridiplantae</taxon>
        <taxon>Streptophyta</taxon>
        <taxon>Embryophyta</taxon>
        <taxon>Tracheophyta</taxon>
        <taxon>Spermatophyta</taxon>
        <taxon>Magnoliopsida</taxon>
        <taxon>Amborellales</taxon>
        <taxon>Amborellaceae</taxon>
        <taxon>Amborella</taxon>
    </lineage>
</organism>
<feature type="region of interest" description="Disordered" evidence="1">
    <location>
        <begin position="529"/>
        <end position="549"/>
    </location>
</feature>
<dbReference type="EMBL" id="KI395483">
    <property type="protein sequence ID" value="ERM98191.1"/>
    <property type="molecule type" value="Genomic_DNA"/>
</dbReference>
<feature type="compositionally biased region" description="Polar residues" evidence="1">
    <location>
        <begin position="529"/>
        <end position="541"/>
    </location>
</feature>
<evidence type="ECO:0000313" key="3">
    <source>
        <dbReference type="Proteomes" id="UP000017836"/>
    </source>
</evidence>
<accession>W1NP58</accession>
<feature type="region of interest" description="Disordered" evidence="1">
    <location>
        <begin position="462"/>
        <end position="493"/>
    </location>
</feature>
<dbReference type="PANTHER" id="PTHR10688:SF5">
    <property type="entry name" value="PWWP DOMAIN-CONTAINING PROTEIN 1-RELATED"/>
    <property type="match status" value="1"/>
</dbReference>
<dbReference type="Proteomes" id="UP000017836">
    <property type="component" value="Unassembled WGS sequence"/>
</dbReference>
<dbReference type="Gramene" id="ERM98191">
    <property type="protein sequence ID" value="ERM98191"/>
    <property type="gene ID" value="AMTR_s00095p00129960"/>
</dbReference>